<evidence type="ECO:0000313" key="1">
    <source>
        <dbReference type="EMBL" id="CDL37924.1"/>
    </source>
</evidence>
<dbReference type="Proteomes" id="UP000019194">
    <property type="component" value="Unassembled WGS sequence"/>
</dbReference>
<evidence type="ECO:0000313" key="2">
    <source>
        <dbReference type="Proteomes" id="UP000019194"/>
    </source>
</evidence>
<dbReference type="AlphaFoldDB" id="A0A7G2IRD8"/>
<dbReference type="EMBL" id="CBWP010000032">
    <property type="protein sequence ID" value="CDL37924.1"/>
    <property type="molecule type" value="Genomic_DNA"/>
</dbReference>
<sequence>MFLRINKWLKIVKNLIFNQLFDMESTMVIKHQGWMLISRL</sequence>
<protein>
    <submittedName>
        <fullName evidence="1">Uncharacterized protein</fullName>
    </submittedName>
</protein>
<name>A0A7G2IRD8_CITFR</name>
<organism evidence="1 2">
    <name type="scientific">Citrobacter freundii</name>
    <dbReference type="NCBI Taxonomy" id="546"/>
    <lineage>
        <taxon>Bacteria</taxon>
        <taxon>Pseudomonadati</taxon>
        <taxon>Pseudomonadota</taxon>
        <taxon>Gammaproteobacteria</taxon>
        <taxon>Enterobacterales</taxon>
        <taxon>Enterobacteriaceae</taxon>
        <taxon>Citrobacter</taxon>
        <taxon>Citrobacter freundii complex</taxon>
    </lineage>
</organism>
<comment type="caution">
    <text evidence="1">The sequence shown here is derived from an EMBL/GenBank/DDBJ whole genome shotgun (WGS) entry which is preliminary data.</text>
</comment>
<reference evidence="1 2" key="1">
    <citation type="submission" date="2013-10" db="EMBL/GenBank/DDBJ databases">
        <title>Antibiotic resistance diversity of beta-lactamase producers in the General Hospital Vienna.</title>
        <authorList>
            <person name="Barisic I."/>
            <person name="Mitteregger D."/>
            <person name="Hirschl A.M."/>
            <person name="Noehammer C."/>
            <person name="Wiesinger-Mayr H."/>
        </authorList>
    </citation>
    <scope>NUCLEOTIDE SEQUENCE [LARGE SCALE GENOMIC DNA]</scope>
    <source>
        <strain evidence="1 2">ISC11</strain>
    </source>
</reference>
<accession>A0A7G2IRD8</accession>
<proteinExistence type="predicted"/>